<dbReference type="Proteomes" id="UP000198310">
    <property type="component" value="Unassembled WGS sequence"/>
</dbReference>
<name>A0A238WZP1_9BACT</name>
<proteinExistence type="predicted"/>
<organism evidence="1 2">
    <name type="scientific">Hymenobacter mucosus</name>
    <dbReference type="NCBI Taxonomy" id="1411120"/>
    <lineage>
        <taxon>Bacteria</taxon>
        <taxon>Pseudomonadati</taxon>
        <taxon>Bacteroidota</taxon>
        <taxon>Cytophagia</taxon>
        <taxon>Cytophagales</taxon>
        <taxon>Hymenobacteraceae</taxon>
        <taxon>Hymenobacter</taxon>
    </lineage>
</organism>
<gene>
    <name evidence="1" type="ORF">SAMN06269173_103218</name>
</gene>
<reference evidence="2" key="1">
    <citation type="submission" date="2017-06" db="EMBL/GenBank/DDBJ databases">
        <authorList>
            <person name="Varghese N."/>
            <person name="Submissions S."/>
        </authorList>
    </citation>
    <scope>NUCLEOTIDE SEQUENCE [LARGE SCALE GENOMIC DNA]</scope>
    <source>
        <strain evidence="2">DSM 28041</strain>
    </source>
</reference>
<evidence type="ECO:0000313" key="2">
    <source>
        <dbReference type="Proteomes" id="UP000198310"/>
    </source>
</evidence>
<dbReference type="EMBL" id="FZNS01000003">
    <property type="protein sequence ID" value="SNR51069.1"/>
    <property type="molecule type" value="Genomic_DNA"/>
</dbReference>
<evidence type="ECO:0008006" key="3">
    <source>
        <dbReference type="Google" id="ProtNLM"/>
    </source>
</evidence>
<dbReference type="AlphaFoldDB" id="A0A238WZP1"/>
<evidence type="ECO:0000313" key="1">
    <source>
        <dbReference type="EMBL" id="SNR51069.1"/>
    </source>
</evidence>
<sequence length="146" mass="16745">MLPNFLSDTTPLHTTYRPDLHVLVSRWNYQPDASQLPPAYEFLTQDALAHDCRFWLQDIRRRTLNEPEVVQWMLESYFPSIATHLGGRLMVAYLANPSLLQTIQGSSYPSDSSYSTEAFDVQFFTDEAAAMQWLQESTGLSLTARH</sequence>
<protein>
    <recommendedName>
        <fullName evidence="3">SpoIIAA-like</fullName>
    </recommendedName>
</protein>
<dbReference type="RefSeq" id="WP_089332272.1">
    <property type="nucleotide sequence ID" value="NZ_FZNS01000003.1"/>
</dbReference>
<keyword evidence="2" id="KW-1185">Reference proteome</keyword>
<accession>A0A238WZP1</accession>